<dbReference type="EMBL" id="LRBG01000037">
    <property type="protein sequence ID" value="KXU84254.1"/>
    <property type="molecule type" value="Genomic_DNA"/>
</dbReference>
<name>A0A149PGV3_9BURK</name>
<dbReference type="Proteomes" id="UP000075613">
    <property type="component" value="Unassembled WGS sequence"/>
</dbReference>
<evidence type="ECO:0000313" key="2">
    <source>
        <dbReference type="EMBL" id="KXU84254.1"/>
    </source>
</evidence>
<protein>
    <recommendedName>
        <fullName evidence="1">HicB-like antitoxin of toxin-antitoxin system domain-containing protein</fullName>
    </recommendedName>
</protein>
<dbReference type="CDD" id="cd22231">
    <property type="entry name" value="RHH_NikR_HicB-like"/>
    <property type="match status" value="1"/>
</dbReference>
<evidence type="ECO:0000313" key="3">
    <source>
        <dbReference type="Proteomes" id="UP000075613"/>
    </source>
</evidence>
<comment type="caution">
    <text evidence="2">The sequence shown here is derived from an EMBL/GenBank/DDBJ whole genome shotgun (WGS) entry which is preliminary data.</text>
</comment>
<dbReference type="InterPro" id="IPR035069">
    <property type="entry name" value="TTHA1013/TTHA0281-like"/>
</dbReference>
<proteinExistence type="predicted"/>
<dbReference type="AlphaFoldDB" id="A0A149PGV3"/>
<dbReference type="Pfam" id="PF15919">
    <property type="entry name" value="HicB_lk_antitox"/>
    <property type="match status" value="1"/>
</dbReference>
<dbReference type="OrthoDB" id="8944423at2"/>
<keyword evidence="3" id="KW-1185">Reference proteome</keyword>
<organism evidence="2 3">
    <name type="scientific">Paraburkholderia monticola</name>
    <dbReference type="NCBI Taxonomy" id="1399968"/>
    <lineage>
        <taxon>Bacteria</taxon>
        <taxon>Pseudomonadati</taxon>
        <taxon>Pseudomonadota</taxon>
        <taxon>Betaproteobacteria</taxon>
        <taxon>Burkholderiales</taxon>
        <taxon>Burkholderiaceae</taxon>
        <taxon>Paraburkholderia</taxon>
    </lineage>
</organism>
<feature type="domain" description="HicB-like antitoxin of toxin-antitoxin system" evidence="1">
    <location>
        <begin position="3"/>
        <end position="123"/>
    </location>
</feature>
<dbReference type="RefSeq" id="WP_062134094.1">
    <property type="nucleotide sequence ID" value="NZ_LRBG01000037.1"/>
</dbReference>
<reference evidence="2 3" key="1">
    <citation type="journal article" date="2015" name="Int. J. Syst. Evol. Microbiol.">
        <title>Burkholderia monticola sp. nov., isolated from mountain soil.</title>
        <authorList>
            <person name="Baek I."/>
            <person name="Seo B."/>
            <person name="Lee I."/>
            <person name="Yi H."/>
            <person name="Chun J."/>
        </authorList>
    </citation>
    <scope>NUCLEOTIDE SEQUENCE [LARGE SCALE GENOMIC DNA]</scope>
    <source>
        <strain evidence="2 3">JC2948</strain>
    </source>
</reference>
<gene>
    <name evidence="2" type="ORF">CI15_24400</name>
</gene>
<dbReference type="SUPFAM" id="SSF143100">
    <property type="entry name" value="TTHA1013/TTHA0281-like"/>
    <property type="match status" value="1"/>
</dbReference>
<accession>A0A149PGV3</accession>
<sequence>MQYPLYVRRDGTAGFRASFPDLPRAVVRGHSLDDLKRNAQEVVELMYDRSEQLIPAPTCSTSELQSLDMDDEQGIWMFIEINLTRVTSKAVNVQFSLPESLLQRIDAAAKKRHSTRSTFFTLAAVRELENLDEGPLL</sequence>
<evidence type="ECO:0000259" key="1">
    <source>
        <dbReference type="Pfam" id="PF15919"/>
    </source>
</evidence>
<dbReference type="Gene3D" id="3.30.160.250">
    <property type="match status" value="1"/>
</dbReference>
<dbReference type="STRING" id="1399968.CI15_24400"/>
<dbReference type="InterPro" id="IPR031807">
    <property type="entry name" value="HicB-like"/>
</dbReference>